<proteinExistence type="predicted"/>
<evidence type="ECO:0000313" key="3">
    <source>
        <dbReference type="Proteomes" id="UP000305778"/>
    </source>
</evidence>
<name>A0A4U0RZR3_9ACTN</name>
<feature type="region of interest" description="Disordered" evidence="1">
    <location>
        <begin position="1"/>
        <end position="87"/>
    </location>
</feature>
<dbReference type="Proteomes" id="UP000305778">
    <property type="component" value="Unassembled WGS sequence"/>
</dbReference>
<evidence type="ECO:0000256" key="1">
    <source>
        <dbReference type="SAM" id="MobiDB-lite"/>
    </source>
</evidence>
<organism evidence="2 3">
    <name type="scientific">Actinacidiphila oryziradicis</name>
    <dbReference type="NCBI Taxonomy" id="2571141"/>
    <lineage>
        <taxon>Bacteria</taxon>
        <taxon>Bacillati</taxon>
        <taxon>Actinomycetota</taxon>
        <taxon>Actinomycetes</taxon>
        <taxon>Kitasatosporales</taxon>
        <taxon>Streptomycetaceae</taxon>
        <taxon>Actinacidiphila</taxon>
    </lineage>
</organism>
<feature type="compositionally biased region" description="Low complexity" evidence="1">
    <location>
        <begin position="1"/>
        <end position="17"/>
    </location>
</feature>
<gene>
    <name evidence="2" type="ORF">FCI23_39805</name>
</gene>
<reference evidence="2 3" key="1">
    <citation type="submission" date="2019-04" db="EMBL/GenBank/DDBJ databases">
        <title>Streptomyces oryziradicis sp. nov., a novel actinomycete isolated from rhizosphere soil of rice (Oryza sativa L.).</title>
        <authorList>
            <person name="Li C."/>
        </authorList>
    </citation>
    <scope>NUCLEOTIDE SEQUENCE [LARGE SCALE GENOMIC DNA]</scope>
    <source>
        <strain evidence="2 3">NEAU-C40</strain>
    </source>
</reference>
<evidence type="ECO:0000313" key="2">
    <source>
        <dbReference type="EMBL" id="TKA01936.1"/>
    </source>
</evidence>
<dbReference type="EMBL" id="SUMC01000068">
    <property type="protein sequence ID" value="TKA01936.1"/>
    <property type="molecule type" value="Genomic_DNA"/>
</dbReference>
<dbReference type="AlphaFoldDB" id="A0A4U0RZR3"/>
<comment type="caution">
    <text evidence="2">The sequence shown here is derived from an EMBL/GenBank/DDBJ whole genome shotgun (WGS) entry which is preliminary data.</text>
</comment>
<feature type="compositionally biased region" description="Low complexity" evidence="1">
    <location>
        <begin position="71"/>
        <end position="87"/>
    </location>
</feature>
<dbReference type="OrthoDB" id="3499143at2"/>
<feature type="compositionally biased region" description="Gly residues" evidence="1">
    <location>
        <begin position="53"/>
        <end position="70"/>
    </location>
</feature>
<keyword evidence="3" id="KW-1185">Reference proteome</keyword>
<sequence length="154" mass="15711">MVDPGPAAASALASGRRQGQARGETAQGRRERGDHHRRSGGTVVRAGVRGRRPGGGARAGGGRPAAGAAGGNARDARPGTGRALAGGRRLELDNVRTDVVHDQCGRVRGVVSYAKRPGDGAGLILWLHAEEEDQAVAEALVGHALGQLGPRTVL</sequence>
<protein>
    <submittedName>
        <fullName evidence="2">Uncharacterized protein</fullName>
    </submittedName>
</protein>
<accession>A0A4U0RZR3</accession>